<evidence type="ECO:0000313" key="2">
    <source>
        <dbReference type="EnsemblPlants" id="KEH17095"/>
    </source>
</evidence>
<dbReference type="EMBL" id="KL402769">
    <property type="protein sequence ID" value="KEH17095.1"/>
    <property type="molecule type" value="Genomic_DNA"/>
</dbReference>
<dbReference type="GO" id="GO:0004766">
    <property type="term" value="F:spermidine synthase activity"/>
    <property type="evidence" value="ECO:0000318"/>
    <property type="project" value="GO_Central"/>
</dbReference>
<reference evidence="1 3" key="1">
    <citation type="journal article" date="2011" name="Nature">
        <title>The Medicago genome provides insight into the evolution of rhizobial symbioses.</title>
        <authorList>
            <person name="Young N.D."/>
            <person name="Debelle F."/>
            <person name="Oldroyd G.E."/>
            <person name="Geurts R."/>
            <person name="Cannon S.B."/>
            <person name="Udvardi M.K."/>
            <person name="Benedito V.A."/>
            <person name="Mayer K.F."/>
            <person name="Gouzy J."/>
            <person name="Schoof H."/>
            <person name="Van de Peer Y."/>
            <person name="Proost S."/>
            <person name="Cook D.R."/>
            <person name="Meyers B.C."/>
            <person name="Spannagl M."/>
            <person name="Cheung F."/>
            <person name="De Mita S."/>
            <person name="Krishnakumar V."/>
            <person name="Gundlach H."/>
            <person name="Zhou S."/>
            <person name="Mudge J."/>
            <person name="Bharti A.K."/>
            <person name="Murray J.D."/>
            <person name="Naoumkina M.A."/>
            <person name="Rosen B."/>
            <person name="Silverstein K.A."/>
            <person name="Tang H."/>
            <person name="Rombauts S."/>
            <person name="Zhao P.X."/>
            <person name="Zhou P."/>
            <person name="Barbe V."/>
            <person name="Bardou P."/>
            <person name="Bechner M."/>
            <person name="Bellec A."/>
            <person name="Berger A."/>
            <person name="Berges H."/>
            <person name="Bidwell S."/>
            <person name="Bisseling T."/>
            <person name="Choisne N."/>
            <person name="Couloux A."/>
            <person name="Denny R."/>
            <person name="Deshpande S."/>
            <person name="Dai X."/>
            <person name="Doyle J.J."/>
            <person name="Dudez A.M."/>
            <person name="Farmer A.D."/>
            <person name="Fouteau S."/>
            <person name="Franken C."/>
            <person name="Gibelin C."/>
            <person name="Gish J."/>
            <person name="Goldstein S."/>
            <person name="Gonzalez A.J."/>
            <person name="Green P.J."/>
            <person name="Hallab A."/>
            <person name="Hartog M."/>
            <person name="Hua A."/>
            <person name="Humphray S.J."/>
            <person name="Jeong D.H."/>
            <person name="Jing Y."/>
            <person name="Jocker A."/>
            <person name="Kenton S.M."/>
            <person name="Kim D.J."/>
            <person name="Klee K."/>
            <person name="Lai H."/>
            <person name="Lang C."/>
            <person name="Lin S."/>
            <person name="Macmil S.L."/>
            <person name="Magdelenat G."/>
            <person name="Matthews L."/>
            <person name="McCorrison J."/>
            <person name="Monaghan E.L."/>
            <person name="Mun J.H."/>
            <person name="Najar F.Z."/>
            <person name="Nicholson C."/>
            <person name="Noirot C."/>
            <person name="O'Bleness M."/>
            <person name="Paule C.R."/>
            <person name="Poulain J."/>
            <person name="Prion F."/>
            <person name="Qin B."/>
            <person name="Qu C."/>
            <person name="Retzel E.F."/>
            <person name="Riddle C."/>
            <person name="Sallet E."/>
            <person name="Samain S."/>
            <person name="Samson N."/>
            <person name="Sanders I."/>
            <person name="Saurat O."/>
            <person name="Scarpelli C."/>
            <person name="Schiex T."/>
            <person name="Segurens B."/>
            <person name="Severin A.J."/>
            <person name="Sherrier D.J."/>
            <person name="Shi R."/>
            <person name="Sims S."/>
            <person name="Singer S.R."/>
            <person name="Sinharoy S."/>
            <person name="Sterck L."/>
            <person name="Viollet A."/>
            <person name="Wang B.B."/>
            <person name="Wang K."/>
            <person name="Wang M."/>
            <person name="Wang X."/>
            <person name="Warfsmann J."/>
            <person name="Weissenbach J."/>
            <person name="White D.D."/>
            <person name="White J.D."/>
            <person name="Wiley G.B."/>
            <person name="Wincker P."/>
            <person name="Xing Y."/>
            <person name="Yang L."/>
            <person name="Yao Z."/>
            <person name="Ying F."/>
            <person name="Zhai J."/>
            <person name="Zhou L."/>
            <person name="Zuber A."/>
            <person name="Denarie J."/>
            <person name="Dixon R.A."/>
            <person name="May G.D."/>
            <person name="Schwartz D.C."/>
            <person name="Rogers J."/>
            <person name="Quetier F."/>
            <person name="Town C.D."/>
            <person name="Roe B.A."/>
        </authorList>
    </citation>
    <scope>NUCLEOTIDE SEQUENCE [LARGE SCALE GENOMIC DNA]</scope>
    <source>
        <strain evidence="1">A17</strain>
        <strain evidence="2 3">cv. Jemalong A17</strain>
    </source>
</reference>
<gene>
    <name evidence="1" type="ORF">MTR_0044s0050</name>
</gene>
<dbReference type="GO" id="GO:0008295">
    <property type="term" value="P:spermidine biosynthetic process"/>
    <property type="evidence" value="ECO:0000318"/>
    <property type="project" value="GO_Central"/>
</dbReference>
<evidence type="ECO:0000313" key="3">
    <source>
        <dbReference type="Proteomes" id="UP000002051"/>
    </source>
</evidence>
<reference evidence="1 3" key="2">
    <citation type="journal article" date="2014" name="BMC Genomics">
        <title>An improved genome release (version Mt4.0) for the model legume Medicago truncatula.</title>
        <authorList>
            <person name="Tang H."/>
            <person name="Krishnakumar V."/>
            <person name="Bidwell S."/>
            <person name="Rosen B."/>
            <person name="Chan A."/>
            <person name="Zhou S."/>
            <person name="Gentzbittel L."/>
            <person name="Childs K.L."/>
            <person name="Yandell M."/>
            <person name="Gundlach H."/>
            <person name="Mayer K.F."/>
            <person name="Schwartz D.C."/>
            <person name="Town C.D."/>
        </authorList>
    </citation>
    <scope>GENOME REANNOTATION</scope>
    <source>
        <strain evidence="1">A17</strain>
        <strain evidence="2 3">cv. Jemalong A17</strain>
    </source>
</reference>
<accession>G7ZUP5</accession>
<dbReference type="Proteomes" id="UP000002051">
    <property type="component" value="Unassembled WGS sequence"/>
</dbReference>
<dbReference type="Gene3D" id="3.40.50.150">
    <property type="entry name" value="Vaccinia Virus protein VP39"/>
    <property type="match status" value="1"/>
</dbReference>
<dbReference type="PaxDb" id="3880-AES82933"/>
<dbReference type="GO" id="GO:0005829">
    <property type="term" value="C:cytosol"/>
    <property type="evidence" value="ECO:0000318"/>
    <property type="project" value="GO_Central"/>
</dbReference>
<protein>
    <submittedName>
        <fullName evidence="1 2">Uncharacterized protein</fullName>
    </submittedName>
</protein>
<dbReference type="InterPro" id="IPR029063">
    <property type="entry name" value="SAM-dependent_MTases_sf"/>
</dbReference>
<dbReference type="HOGENOM" id="CLU_1920253_0_0_1"/>
<reference evidence="2" key="3">
    <citation type="submission" date="2015-06" db="UniProtKB">
        <authorList>
            <consortium name="EnsemblPlants"/>
        </authorList>
    </citation>
    <scope>IDENTIFICATION</scope>
    <source>
        <strain evidence="2">cv. Jemalong A17</strain>
    </source>
</reference>
<keyword evidence="3" id="KW-1185">Reference proteome</keyword>
<dbReference type="STRING" id="3880.G7ZUP5"/>
<sequence>MDKLKFDWRTTFLTYVPKGSYDAIIVNAFDLGPMPKSDESAGTNDTFIPNNNIHRPRGALCLGRVLCIQGESFWFKSLDIEQLLIKSRQIFKGSNDYSRANVPVNEHVLRISQLELLFHSYSFCSPSIGKRT</sequence>
<organism evidence="2">
    <name type="scientific">Medicago truncatula</name>
    <name type="common">Barrel medic</name>
    <name type="synonym">Medicago tribuloides</name>
    <dbReference type="NCBI Taxonomy" id="3880"/>
    <lineage>
        <taxon>Eukaryota</taxon>
        <taxon>Viridiplantae</taxon>
        <taxon>Streptophyta</taxon>
        <taxon>Embryophyta</taxon>
        <taxon>Tracheophyta</taxon>
        <taxon>Spermatophyta</taxon>
        <taxon>Magnoliopsida</taxon>
        <taxon>eudicotyledons</taxon>
        <taxon>Gunneridae</taxon>
        <taxon>Pentapetalae</taxon>
        <taxon>rosids</taxon>
        <taxon>fabids</taxon>
        <taxon>Fabales</taxon>
        <taxon>Fabaceae</taxon>
        <taxon>Papilionoideae</taxon>
        <taxon>50 kb inversion clade</taxon>
        <taxon>NPAAA clade</taxon>
        <taxon>Hologalegina</taxon>
        <taxon>IRL clade</taxon>
        <taxon>Trifolieae</taxon>
        <taxon>Medicago</taxon>
    </lineage>
</organism>
<name>G7ZUP5_MEDTR</name>
<dbReference type="EnsemblPlants" id="KEH17095">
    <property type="protein sequence ID" value="KEH17095"/>
    <property type="gene ID" value="MTR_0044s0050"/>
</dbReference>
<evidence type="ECO:0000313" key="1">
    <source>
        <dbReference type="EMBL" id="KEH17095.1"/>
    </source>
</evidence>
<proteinExistence type="predicted"/>
<dbReference type="AlphaFoldDB" id="G7ZUP5"/>